<dbReference type="GO" id="GO:0005886">
    <property type="term" value="C:plasma membrane"/>
    <property type="evidence" value="ECO:0007669"/>
    <property type="project" value="UniProtKB-SubCell"/>
</dbReference>
<comment type="subcellular location">
    <subcellularLocation>
        <location evidence="1">Cell membrane</location>
        <topology evidence="1">Multi-pass membrane protein</topology>
    </subcellularLocation>
</comment>
<feature type="transmembrane region" description="Helical" evidence="6">
    <location>
        <begin position="236"/>
        <end position="258"/>
    </location>
</feature>
<evidence type="ECO:0000256" key="4">
    <source>
        <dbReference type="ARBA" id="ARBA00022989"/>
    </source>
</evidence>
<dbReference type="Proteomes" id="UP000176409">
    <property type="component" value="Unassembled WGS sequence"/>
</dbReference>
<dbReference type="InterPro" id="IPR011701">
    <property type="entry name" value="MFS"/>
</dbReference>
<evidence type="ECO:0000256" key="5">
    <source>
        <dbReference type="ARBA" id="ARBA00023136"/>
    </source>
</evidence>
<keyword evidence="5 6" id="KW-0472">Membrane</keyword>
<dbReference type="InterPro" id="IPR036259">
    <property type="entry name" value="MFS_trans_sf"/>
</dbReference>
<dbReference type="SUPFAM" id="SSF103473">
    <property type="entry name" value="MFS general substrate transporter"/>
    <property type="match status" value="1"/>
</dbReference>
<dbReference type="EMBL" id="MFJZ01000057">
    <property type="protein sequence ID" value="OGG29179.1"/>
    <property type="molecule type" value="Genomic_DNA"/>
</dbReference>
<evidence type="ECO:0000256" key="1">
    <source>
        <dbReference type="ARBA" id="ARBA00004651"/>
    </source>
</evidence>
<feature type="transmembrane region" description="Helical" evidence="6">
    <location>
        <begin position="98"/>
        <end position="119"/>
    </location>
</feature>
<evidence type="ECO:0000256" key="2">
    <source>
        <dbReference type="ARBA" id="ARBA00022475"/>
    </source>
</evidence>
<dbReference type="AlphaFoldDB" id="A0A1F6AWX1"/>
<keyword evidence="2" id="KW-1003">Cell membrane</keyword>
<dbReference type="Pfam" id="PF07690">
    <property type="entry name" value="MFS_1"/>
    <property type="match status" value="1"/>
</dbReference>
<dbReference type="STRING" id="1798396.A2973_01685"/>
<evidence type="ECO:0000256" key="3">
    <source>
        <dbReference type="ARBA" id="ARBA00022692"/>
    </source>
</evidence>
<keyword evidence="3 6" id="KW-0812">Transmembrane</keyword>
<comment type="caution">
    <text evidence="7">The sequence shown here is derived from an EMBL/GenBank/DDBJ whole genome shotgun (WGS) entry which is preliminary data.</text>
</comment>
<proteinExistence type="predicted"/>
<keyword evidence="4 6" id="KW-1133">Transmembrane helix</keyword>
<evidence type="ECO:0008006" key="9">
    <source>
        <dbReference type="Google" id="ProtNLM"/>
    </source>
</evidence>
<feature type="transmembrane region" description="Helical" evidence="6">
    <location>
        <begin position="33"/>
        <end position="51"/>
    </location>
</feature>
<dbReference type="PANTHER" id="PTHR23513:SF6">
    <property type="entry name" value="MAJOR FACILITATOR SUPERFAMILY ASSOCIATED DOMAIN-CONTAINING PROTEIN"/>
    <property type="match status" value="1"/>
</dbReference>
<evidence type="ECO:0000313" key="7">
    <source>
        <dbReference type="EMBL" id="OGG29179.1"/>
    </source>
</evidence>
<dbReference type="GO" id="GO:0022857">
    <property type="term" value="F:transmembrane transporter activity"/>
    <property type="evidence" value="ECO:0007669"/>
    <property type="project" value="InterPro"/>
</dbReference>
<evidence type="ECO:0000256" key="6">
    <source>
        <dbReference type="SAM" id="Phobius"/>
    </source>
</evidence>
<gene>
    <name evidence="7" type="ORF">A2973_01685</name>
</gene>
<dbReference type="Gene3D" id="1.20.1250.20">
    <property type="entry name" value="MFS general substrate transporter like domains"/>
    <property type="match status" value="1"/>
</dbReference>
<reference evidence="7 8" key="1">
    <citation type="journal article" date="2016" name="Nat. Commun.">
        <title>Thousands of microbial genomes shed light on interconnected biogeochemical processes in an aquifer system.</title>
        <authorList>
            <person name="Anantharaman K."/>
            <person name="Brown C.T."/>
            <person name="Hug L.A."/>
            <person name="Sharon I."/>
            <person name="Castelle C.J."/>
            <person name="Probst A.J."/>
            <person name="Thomas B.C."/>
            <person name="Singh A."/>
            <person name="Wilkins M.J."/>
            <person name="Karaoz U."/>
            <person name="Brodie E.L."/>
            <person name="Williams K.H."/>
            <person name="Hubbard S.S."/>
            <person name="Banfield J.F."/>
        </authorList>
    </citation>
    <scope>NUCLEOTIDE SEQUENCE [LARGE SCALE GENOMIC DNA]</scope>
</reference>
<feature type="transmembrane region" description="Helical" evidence="6">
    <location>
        <begin position="193"/>
        <end position="216"/>
    </location>
</feature>
<protein>
    <recommendedName>
        <fullName evidence="9">Major facilitator superfamily (MFS) profile domain-containing protein</fullName>
    </recommendedName>
</protein>
<sequence>MVTANSLFSFTYYSSLALGSILAGPILRFFGPHGVFIFISVMFFSAFANAYNLPKEIGKQTVILHRHRLTITHVTGQVVRDVRDGIAYVFRSKVLLDALILLTGTQITLMLLGTLSPGFADRMLEIDIRDVSLITIGPVVLGIIGGALWIGSGRSKRSPSDLIRFGITSAGIALILIALTVKLKSLIGFTWVFNNWIIIPIEFLLFFLLGIANSMLDVPANSILQKETAGQMRGRVYGILTSAVGGVGMLPVAVGGILADAVGVGKVIFSLGLLITGYGVYRIRKKF</sequence>
<name>A0A1F6AWX1_9BACT</name>
<evidence type="ECO:0000313" key="8">
    <source>
        <dbReference type="Proteomes" id="UP000176409"/>
    </source>
</evidence>
<organism evidence="7 8">
    <name type="scientific">Candidatus Gottesmanbacteria bacterium RIFCSPLOWO2_01_FULL_49_10</name>
    <dbReference type="NCBI Taxonomy" id="1798396"/>
    <lineage>
        <taxon>Bacteria</taxon>
        <taxon>Candidatus Gottesmaniibacteriota</taxon>
    </lineage>
</organism>
<feature type="transmembrane region" description="Helical" evidence="6">
    <location>
        <begin position="264"/>
        <end position="281"/>
    </location>
</feature>
<feature type="transmembrane region" description="Helical" evidence="6">
    <location>
        <begin position="131"/>
        <end position="150"/>
    </location>
</feature>
<feature type="transmembrane region" description="Helical" evidence="6">
    <location>
        <begin position="162"/>
        <end position="181"/>
    </location>
</feature>
<accession>A0A1F6AWX1</accession>
<dbReference type="PANTHER" id="PTHR23513">
    <property type="entry name" value="INTEGRAL MEMBRANE EFFLUX PROTEIN-RELATED"/>
    <property type="match status" value="1"/>
</dbReference>